<dbReference type="InterPro" id="IPR028250">
    <property type="entry name" value="DsbDN"/>
</dbReference>
<name>A0A4V2UZ49_9HYPH</name>
<feature type="chain" id="PRO_5020267018" evidence="1">
    <location>
        <begin position="23"/>
        <end position="270"/>
    </location>
</feature>
<organism evidence="3 4">
    <name type="scientific">Tepidamorphus gemmatus</name>
    <dbReference type="NCBI Taxonomy" id="747076"/>
    <lineage>
        <taxon>Bacteria</taxon>
        <taxon>Pseudomonadati</taxon>
        <taxon>Pseudomonadota</taxon>
        <taxon>Alphaproteobacteria</taxon>
        <taxon>Hyphomicrobiales</taxon>
        <taxon>Tepidamorphaceae</taxon>
        <taxon>Tepidamorphus</taxon>
    </lineage>
</organism>
<comment type="caution">
    <text evidence="3">The sequence shown here is derived from an EMBL/GenBank/DDBJ whole genome shotgun (WGS) entry which is preliminary data.</text>
</comment>
<protein>
    <submittedName>
        <fullName evidence="3">DsbC/DsbD-like thiol-disulfide interchange protein</fullName>
    </submittedName>
</protein>
<evidence type="ECO:0000313" key="4">
    <source>
        <dbReference type="Proteomes" id="UP000295678"/>
    </source>
</evidence>
<evidence type="ECO:0000259" key="2">
    <source>
        <dbReference type="Pfam" id="PF11412"/>
    </source>
</evidence>
<dbReference type="Pfam" id="PF11412">
    <property type="entry name" value="DsbD_N"/>
    <property type="match status" value="1"/>
</dbReference>
<sequence>MLSQRLASLVGLLVVSAGSCLAVGMALAGAWDEPVEVRVLDGGAVQGSADRLAGLEITLAPGWKTYWRQPGESGIPPRFDFSGSQNVAGVAVEWPAPELFNDGYGWIVGYADTVVLPLRVTPVDPGKPVGLRLAMHFGVCKDICVPADADLSARLGEGTPQASAIELFRRRVPVPVSGDDPRGGVVSVARIGEGEDARLEIELRFPPQTDDPFLLVEGPAGWPTPVAERLGGDGNGRYRFALPLPAGSGVDLRLTGVSDGFSFERTLRID</sequence>
<proteinExistence type="predicted"/>
<keyword evidence="1" id="KW-0732">Signal</keyword>
<reference evidence="3 4" key="1">
    <citation type="submission" date="2019-03" db="EMBL/GenBank/DDBJ databases">
        <title>Genomic Encyclopedia of Type Strains, Phase IV (KMG-IV): sequencing the most valuable type-strain genomes for metagenomic binning, comparative biology and taxonomic classification.</title>
        <authorList>
            <person name="Goeker M."/>
        </authorList>
    </citation>
    <scope>NUCLEOTIDE SEQUENCE [LARGE SCALE GENOMIC DNA]</scope>
    <source>
        <strain evidence="3 4">DSM 19345</strain>
    </source>
</reference>
<feature type="domain" description="Thiol:disulfide interchange protein DsbD N-terminal" evidence="2">
    <location>
        <begin position="51"/>
        <end position="152"/>
    </location>
</feature>
<gene>
    <name evidence="3" type="ORF">EDC22_106133</name>
</gene>
<accession>A0A4V2UZ49</accession>
<evidence type="ECO:0000256" key="1">
    <source>
        <dbReference type="SAM" id="SignalP"/>
    </source>
</evidence>
<dbReference type="EMBL" id="SMAK01000006">
    <property type="protein sequence ID" value="TCT09938.1"/>
    <property type="molecule type" value="Genomic_DNA"/>
</dbReference>
<dbReference type="RefSeq" id="WP_165926878.1">
    <property type="nucleotide sequence ID" value="NZ_SMAK01000006.1"/>
</dbReference>
<dbReference type="PROSITE" id="PS51257">
    <property type="entry name" value="PROKAR_LIPOPROTEIN"/>
    <property type="match status" value="1"/>
</dbReference>
<keyword evidence="4" id="KW-1185">Reference proteome</keyword>
<feature type="signal peptide" evidence="1">
    <location>
        <begin position="1"/>
        <end position="22"/>
    </location>
</feature>
<evidence type="ECO:0000313" key="3">
    <source>
        <dbReference type="EMBL" id="TCT09938.1"/>
    </source>
</evidence>
<dbReference type="AlphaFoldDB" id="A0A4V2UZ49"/>
<dbReference type="Proteomes" id="UP000295678">
    <property type="component" value="Unassembled WGS sequence"/>
</dbReference>